<dbReference type="GO" id="GO:0019693">
    <property type="term" value="P:ribose phosphate metabolic process"/>
    <property type="evidence" value="ECO:0007669"/>
    <property type="project" value="TreeGrafter"/>
</dbReference>
<feature type="domain" description="Nudix hydrolase" evidence="3">
    <location>
        <begin position="1"/>
        <end position="90"/>
    </location>
</feature>
<evidence type="ECO:0000313" key="5">
    <source>
        <dbReference type="Proteomes" id="UP000008312"/>
    </source>
</evidence>
<evidence type="ECO:0000256" key="1">
    <source>
        <dbReference type="ARBA" id="ARBA00022801"/>
    </source>
</evidence>
<evidence type="ECO:0000259" key="3">
    <source>
        <dbReference type="PROSITE" id="PS51462"/>
    </source>
</evidence>
<dbReference type="PRINTS" id="PR00502">
    <property type="entry name" value="NUDIXFAMILY"/>
</dbReference>
<accession>D8LYC3</accession>
<dbReference type="InterPro" id="IPR000086">
    <property type="entry name" value="NUDIX_hydrolase_dom"/>
</dbReference>
<organism evidence="4">
    <name type="scientific">Blastocystis hominis</name>
    <dbReference type="NCBI Taxonomy" id="12968"/>
    <lineage>
        <taxon>Eukaryota</taxon>
        <taxon>Sar</taxon>
        <taxon>Stramenopiles</taxon>
        <taxon>Bigyra</taxon>
        <taxon>Opalozoa</taxon>
        <taxon>Opalinata</taxon>
        <taxon>Blastocystidae</taxon>
        <taxon>Blastocystis</taxon>
    </lineage>
</organism>
<dbReference type="Pfam" id="PF00293">
    <property type="entry name" value="NUDIX"/>
    <property type="match status" value="1"/>
</dbReference>
<dbReference type="GeneID" id="24918171"/>
<dbReference type="GO" id="GO:0005634">
    <property type="term" value="C:nucleus"/>
    <property type="evidence" value="ECO:0007669"/>
    <property type="project" value="TreeGrafter"/>
</dbReference>
<keyword evidence="1 2" id="KW-0378">Hydrolase</keyword>
<dbReference type="GO" id="GO:0047631">
    <property type="term" value="F:ADP-ribose diphosphatase activity"/>
    <property type="evidence" value="ECO:0007669"/>
    <property type="project" value="TreeGrafter"/>
</dbReference>
<name>D8LYC3_BLAHO</name>
<dbReference type="Proteomes" id="UP000008312">
    <property type="component" value="Unassembled WGS sequence"/>
</dbReference>
<dbReference type="RefSeq" id="XP_012894626.1">
    <property type="nucleotide sequence ID" value="XM_013039172.1"/>
</dbReference>
<dbReference type="SUPFAM" id="SSF55811">
    <property type="entry name" value="Nudix"/>
    <property type="match status" value="1"/>
</dbReference>
<evidence type="ECO:0000313" key="4">
    <source>
        <dbReference type="EMBL" id="CBK20578.2"/>
    </source>
</evidence>
<protein>
    <recommendedName>
        <fullName evidence="3">Nudix hydrolase domain-containing protein</fullName>
    </recommendedName>
</protein>
<keyword evidence="5" id="KW-1185">Reference proteome</keyword>
<dbReference type="PROSITE" id="PS00893">
    <property type="entry name" value="NUDIX_BOX"/>
    <property type="match status" value="1"/>
</dbReference>
<dbReference type="OrthoDB" id="10249920at2759"/>
<dbReference type="InterPro" id="IPR020476">
    <property type="entry name" value="Nudix_hydrolase"/>
</dbReference>
<dbReference type="PROSITE" id="PS51462">
    <property type="entry name" value="NUDIX"/>
    <property type="match status" value="1"/>
</dbReference>
<gene>
    <name evidence="4" type="ORF">GSBLH_T00000884001</name>
</gene>
<dbReference type="AlphaFoldDB" id="D8LYC3"/>
<dbReference type="PANTHER" id="PTHR11839:SF1">
    <property type="entry name" value="ADP-SUGAR PYROPHOSPHATASE"/>
    <property type="match status" value="1"/>
</dbReference>
<dbReference type="PANTHER" id="PTHR11839">
    <property type="entry name" value="UDP/ADP-SUGAR PYROPHOSPHATASE"/>
    <property type="match status" value="1"/>
</dbReference>
<dbReference type="InterPro" id="IPR020084">
    <property type="entry name" value="NUDIX_hydrolase_CS"/>
</dbReference>
<reference evidence="4" key="1">
    <citation type="submission" date="2010-02" db="EMBL/GenBank/DDBJ databases">
        <title>Sequencing and annotation of the Blastocystis hominis genome.</title>
        <authorList>
            <person name="Wincker P."/>
        </authorList>
    </citation>
    <scope>NUCLEOTIDE SEQUENCE</scope>
    <source>
        <strain evidence="4">Singapore isolate B</strain>
    </source>
</reference>
<proteinExistence type="inferred from homology"/>
<dbReference type="EMBL" id="FN668639">
    <property type="protein sequence ID" value="CBK20578.2"/>
    <property type="molecule type" value="Genomic_DNA"/>
</dbReference>
<dbReference type="GO" id="GO:0006753">
    <property type="term" value="P:nucleoside phosphate metabolic process"/>
    <property type="evidence" value="ECO:0007669"/>
    <property type="project" value="TreeGrafter"/>
</dbReference>
<sequence length="90" mass="10042">MILVEKIYRAPVDCYCIEFPGGLLEENESPEVCALRELKEETGYVGKIVPNVHYSFLPVCCGTGSESTCLVPVTVAAKYFSHISDRFKYS</sequence>
<dbReference type="Gene3D" id="3.90.79.10">
    <property type="entry name" value="Nucleoside Triphosphate Pyrophosphohydrolase"/>
    <property type="match status" value="1"/>
</dbReference>
<evidence type="ECO:0000256" key="2">
    <source>
        <dbReference type="RuleBase" id="RU003476"/>
    </source>
</evidence>
<dbReference type="InParanoid" id="D8LYC3"/>
<comment type="similarity">
    <text evidence="2">Belongs to the Nudix hydrolase family.</text>
</comment>
<dbReference type="InterPro" id="IPR015797">
    <property type="entry name" value="NUDIX_hydrolase-like_dom_sf"/>
</dbReference>